<feature type="domain" description="DUF11" evidence="3">
    <location>
        <begin position="1122"/>
        <end position="1250"/>
    </location>
</feature>
<evidence type="ECO:0000256" key="1">
    <source>
        <dbReference type="SAM" id="MobiDB-lite"/>
    </source>
</evidence>
<dbReference type="Pfam" id="PF01345">
    <property type="entry name" value="DUF11"/>
    <property type="match status" value="10"/>
</dbReference>
<dbReference type="PANTHER" id="PTHR34819">
    <property type="entry name" value="LARGE CYSTEINE-RICH PERIPLASMIC PROTEIN OMCB"/>
    <property type="match status" value="1"/>
</dbReference>
<feature type="domain" description="DUF11" evidence="3">
    <location>
        <begin position="2116"/>
        <end position="2238"/>
    </location>
</feature>
<feature type="domain" description="DUF11" evidence="3">
    <location>
        <begin position="1428"/>
        <end position="1534"/>
    </location>
</feature>
<gene>
    <name evidence="4" type="ORF">E3O46_14505</name>
</gene>
<feature type="domain" description="DUF11" evidence="3">
    <location>
        <begin position="2509"/>
        <end position="2632"/>
    </location>
</feature>
<feature type="domain" description="DUF11" evidence="3">
    <location>
        <begin position="1717"/>
        <end position="1854"/>
    </location>
</feature>
<sequence>MPRVRRNIAARIAYPGVPVMPLFRPAIVPRHKKRQILFDHGFLAPARAHMRITASVLAGLLVAVGLTVGAIVAPATAAGIVTLTASSTPTILAGENATVSLTATAPAGGTTDYYNLAFRYQLPAGASYVPGSTAGASGPALPDPTIVTITDVVGPPAVTHQVLIWPNIADLVHGSTTGLTFGITPDPSVFLVGSPIPGNAAVYGQTDPRLLAKFTPTTGVVVAGSFAFTDAVTPVSTKVAALKVTKTEPSPEHELMRGAQDQATVYTITTKNTGVAATTGVVLVDYLPAGLEFLGCGSVDNSAAGTEEYPGSGPLGSSTGGPSCATPALVETVNDRAGFLGQVFTKVTWNLGTLTAGSTRTITYSAAIPLKANTMWPAGQVPNAAARLQAANLDNNTGASTRQEAPAAAGQGLTNTAVATGTYTGPVATPADAAATSSDSVTVKAMDLSIVKSVDSSDFVADGIAHFTLLLRSSEYTTDSAMTITDVVPNGLCPIMPASVVVTGPRAGQLPAGCTGGGTVTGATVNSVVANADGSFTVVLTPNPTSLPVNTSRTIGYDALMSSTYAGDSQSGPTVAGDSFLNTVGITGTTTDVTAGLGSTPVTDDSSAGLASSSPTITKKVLPRPAAGGTAVDCAAAVNAPNYTDTQVPTYHLGDKVCFQLTVAFASSTRTRNARITDFTPVGTSFDGFAPASGSTVAVNPATGTESATPAGTLPAAWNLGTPDNGSTDLYVAKGATLTLFVSAIVTSTSPTAVVDITANLMKYRQESTAGAVLALRDQVDYAIAPAPTVSLAKKISAVNGAAPAAPATDVKVKEGDVVTYALDVASTGTAAAGTDVPVAAVQVWDALPAGYTCTTWIVASITPAGSCLNPGDSGYPTTNAVPANARSVIVWTVPGPLAPGAAATRLSYAVTVPTGVSVSTVFPNTASVVAFTSPNTAGGDTVYFPKGSLNPAHDTDGNALPANSTAQIRLADAAVAKTGVSRIVATGNTANQAVAGELVDYTFSVTVPAHTTVYNGKLSDALPAGLTIPVGTVATVSSVPAGGSFDPTNGALTFPATFDNTTAVDQVFTVTLPGVLVGVGLASGTLTNTATFASNATLGGTAVTPRTAAKAITVVTPLPTLAKIVDKPTAQGNDIVTFTLTAGNTAGRPAAYDSVVVDCLPAGLTLTAFLSPAASPTTTSVPGDGTNGCATGTTRLGWVLPGTGALLAPATTVLTYSARVAPNSAGLVTYTNTASVTGSTLSSNGANNALVERVVSAAASAVVTVEGATTVKTATPNAVAVGGAVAYTITVTLPKNVNFYNASIIDTLPAGVTANAGSATVTCRTATAVDCIATLPKGPGFTLAPSGQKIGWLLGDVVAATEDRTVTVSVTGTVTTAPANTAGTLLTNTAAPRWNDTAKSDPSNAAAGFDRTGPAGSAGVTVLEPVLRIAKTVSNATPEPGQAFTYTVTATNANTATTSDAFAVTIVDTLPAGIDPASVTNISGNGVLSGTTITWTMPTIAKNASVTLTFDARLAASPSLTGSAIVNSVSVTSYASLAAGGRVYTANPPTATAAVTPRFPHIDLAKTATNGATAYVNTPFGWTLTLTNTGAGTAATVTPTDVLPANWVYLAGSGTVSIGSGAAGPLGDPTVTTASGVQTLAWPAFTAVAPGTVISIRYSAQPTAAATVTPGAGAGIRHTNTLSASATDATGATGHAGPAPYAASPVTADAHIDAADVTLAKTAGSALVAGRSTPDAFSITVSNTGPDTAVGAVAGHNFTVTDTPTQPLPTGITVTGATGTGWSCTVPNAVTGAFSCERVNANETLAANAAFPAITVAMLAGSGVPNGTAVVNSATVSARTFDPLLGNNTASATNTVTTSADLGITKLASGVFAAGDTATWTIDVTNAGPSTSVGPITVTDTLPGHLSAVSVTGTGWTCTTAATPVSCVSAGGLALSATSRLTVTATIDSDFTGSLTNTVAVTGTTPDPNPANNSSAPTTPVGSATTLSIAKTLQDAQLVPGTDATYRFVVANTGRADARNVRIADALPNGLTFVRLAAGTPGAWTCTETSTTPSTIGCVLTGTLKPGAGATQTVDVVVAVPSGLTGSVVNTATAGADNAPDASDNTNTGLIGKADLGITKTHPAGAVTAGTDLTYSLSVTNYGPSDAPAGTVVTDHIPAGLVAQGADGGADWTCAAPVGQDVTCTSTSILPVGATAGVVSVTVGIPANAGPAGFTNVADVTGVLDEPTPNAHPNTASDPTDVTTHADVTIVKTIVPSARTVTAGGSIGYALTVTNAGPSTADALTVADTLPAGFTATAISGAGWTCVLASLSCTRAQLGVTNSVISVTASVAAAVPDGTRAVNTATVGWTDSRSSAHTDTDTVPVTVVAIADLELNQSTATATPLAGADVVFDFALRNVGTSDAIGPITITDTLPAGLRFRSNTVGWTCVASAVAASAPQVVTCTLGDGSTGLAAGGTATALSITVSTDPTLGAVTLDNPAIAATPTTESTLVNNPSPVRVLFARSADLSLVKTHIGSGAIGAPTPFTLTVSNAGPSSAVGVRVVDTLPVGLTWVDSAGSDPAWSCSAAASTPVGSTDVSCALATPVAAGADAPTLVVNALVDARSFPTVTNAAAVTAVTPDPDPANNSATDPLVVAPLVSLAVTKHHTGQAIIGSNLDYLVAVTNTGATADPGGFTVVDVLPAGLSYVSGHGDAVTCAAGSDAALVTCTFAGALAVGATRTVTITVSVLATAFPTVVNTVTAHSLYADPAAPAAQASDSATVLKALAHTGIDLPVELLALLALLALLLGAALVLTSRRRRAQRAE</sequence>
<dbReference type="InterPro" id="IPR051172">
    <property type="entry name" value="Chlamydia_OmcB"/>
</dbReference>
<dbReference type="InterPro" id="IPR001434">
    <property type="entry name" value="OmcB-like_DUF11"/>
</dbReference>
<organism evidence="4 5">
    <name type="scientific">Cryobacterium glucosi</name>
    <dbReference type="NCBI Taxonomy" id="1259175"/>
    <lineage>
        <taxon>Bacteria</taxon>
        <taxon>Bacillati</taxon>
        <taxon>Actinomycetota</taxon>
        <taxon>Actinomycetes</taxon>
        <taxon>Micrococcales</taxon>
        <taxon>Microbacteriaceae</taxon>
        <taxon>Cryobacterium</taxon>
    </lineage>
</organism>
<dbReference type="PANTHER" id="PTHR34819:SF3">
    <property type="entry name" value="CELL SURFACE PROTEIN"/>
    <property type="match status" value="1"/>
</dbReference>
<feature type="domain" description="DUF11" evidence="3">
    <location>
        <begin position="1988"/>
        <end position="2109"/>
    </location>
</feature>
<keyword evidence="2" id="KW-1133">Transmembrane helix</keyword>
<evidence type="ECO:0000313" key="5">
    <source>
        <dbReference type="Proteomes" id="UP000297604"/>
    </source>
</evidence>
<dbReference type="InterPro" id="IPR026466">
    <property type="entry name" value="Fim_isopep_form_D2_dom"/>
</dbReference>
<evidence type="ECO:0000313" key="4">
    <source>
        <dbReference type="EMBL" id="TFC18296.1"/>
    </source>
</evidence>
<keyword evidence="2" id="KW-0472">Membrane</keyword>
<proteinExistence type="predicted"/>
<keyword evidence="5" id="KW-1185">Reference proteome</keyword>
<evidence type="ECO:0000256" key="2">
    <source>
        <dbReference type="SAM" id="Phobius"/>
    </source>
</evidence>
<comment type="caution">
    <text evidence="4">The sequence shown here is derived from an EMBL/GenBank/DDBJ whole genome shotgun (WGS) entry which is preliminary data.</text>
</comment>
<feature type="transmembrane region" description="Helical" evidence="2">
    <location>
        <begin position="56"/>
        <end position="81"/>
    </location>
</feature>
<protein>
    <submittedName>
        <fullName evidence="4">DUF11 domain-containing protein</fullName>
    </submittedName>
</protein>
<feature type="domain" description="DUF11" evidence="3">
    <location>
        <begin position="2248"/>
        <end position="2355"/>
    </location>
</feature>
<dbReference type="Gene3D" id="2.60.40.740">
    <property type="match status" value="3"/>
</dbReference>
<feature type="region of interest" description="Disordered" evidence="1">
    <location>
        <begin position="1394"/>
        <end position="1415"/>
    </location>
</feature>
<keyword evidence="2" id="KW-0812">Transmembrane</keyword>
<name>A0ABY2ILR8_9MICO</name>
<feature type="domain" description="DUF11" evidence="3">
    <location>
        <begin position="2373"/>
        <end position="2499"/>
    </location>
</feature>
<accession>A0ABY2ILR8</accession>
<dbReference type="EMBL" id="SOFS01000034">
    <property type="protein sequence ID" value="TFC18296.1"/>
    <property type="molecule type" value="Genomic_DNA"/>
</dbReference>
<feature type="transmembrane region" description="Helical" evidence="2">
    <location>
        <begin position="2779"/>
        <end position="2797"/>
    </location>
</feature>
<reference evidence="4 5" key="1">
    <citation type="submission" date="2019-03" db="EMBL/GenBank/DDBJ databases">
        <title>Genomics of glacier-inhabiting Cryobacterium strains.</title>
        <authorList>
            <person name="Liu Q."/>
            <person name="Xin Y.-H."/>
        </authorList>
    </citation>
    <scope>NUCLEOTIDE SEQUENCE [LARGE SCALE GENOMIC DNA]</scope>
    <source>
        <strain evidence="4 5">MDB1-5</strain>
    </source>
</reference>
<feature type="domain" description="DUF11" evidence="3">
    <location>
        <begin position="1862"/>
        <end position="1977"/>
    </location>
</feature>
<feature type="region of interest" description="Disordered" evidence="1">
    <location>
        <begin position="1963"/>
        <end position="1984"/>
    </location>
</feature>
<dbReference type="NCBIfam" id="TIGR01451">
    <property type="entry name" value="B_ant_repeat"/>
    <property type="match status" value="12"/>
</dbReference>
<dbReference type="NCBIfam" id="TIGR04226">
    <property type="entry name" value="RrgB_K2N_iso_D2"/>
    <property type="match status" value="2"/>
</dbReference>
<feature type="compositionally biased region" description="Low complexity" evidence="1">
    <location>
        <begin position="1965"/>
        <end position="1981"/>
    </location>
</feature>
<evidence type="ECO:0000259" key="3">
    <source>
        <dbReference type="Pfam" id="PF01345"/>
    </source>
</evidence>
<feature type="domain" description="DUF11" evidence="3">
    <location>
        <begin position="2643"/>
        <end position="2752"/>
    </location>
</feature>
<dbReference type="InterPro" id="IPR047589">
    <property type="entry name" value="DUF11_rpt"/>
</dbReference>
<dbReference type="Proteomes" id="UP000297604">
    <property type="component" value="Unassembled WGS sequence"/>
</dbReference>